<organism evidence="7">
    <name type="scientific">Paulinella longichromatophora</name>
    <dbReference type="NCBI Taxonomy" id="1708747"/>
    <lineage>
        <taxon>Eukaryota</taxon>
        <taxon>Sar</taxon>
        <taxon>Rhizaria</taxon>
        <taxon>Cercozoa</taxon>
        <taxon>Imbricatea</taxon>
        <taxon>Silicofilosea</taxon>
        <taxon>Euglyphida</taxon>
        <taxon>Paulinellidae</taxon>
        <taxon>Paulinella</taxon>
    </lineage>
</organism>
<dbReference type="PANTHER" id="PTHR33692:SF1">
    <property type="entry name" value="RIBOSOME MATURATION FACTOR RIMM"/>
    <property type="match status" value="1"/>
</dbReference>
<evidence type="ECO:0000259" key="6">
    <source>
        <dbReference type="Pfam" id="PF05239"/>
    </source>
</evidence>
<dbReference type="GO" id="GO:0043022">
    <property type="term" value="F:ribosome binding"/>
    <property type="evidence" value="ECO:0007669"/>
    <property type="project" value="InterPro"/>
</dbReference>
<dbReference type="Gene3D" id="2.40.30.60">
    <property type="entry name" value="RimM"/>
    <property type="match status" value="1"/>
</dbReference>
<keyword evidence="2" id="KW-0690">Ribosome biogenesis</keyword>
<accession>A0A2H4ZPL5</accession>
<dbReference type="InterPro" id="IPR002676">
    <property type="entry name" value="RimM_N"/>
</dbReference>
<proteinExistence type="inferred from homology"/>
<keyword evidence="1" id="KW-0963">Cytoplasm</keyword>
<gene>
    <name evidence="7" type="ORF">PLO_465</name>
</gene>
<feature type="domain" description="PRC-barrel" evidence="6">
    <location>
        <begin position="101"/>
        <end position="181"/>
    </location>
</feature>
<dbReference type="GO" id="GO:0006364">
    <property type="term" value="P:rRNA processing"/>
    <property type="evidence" value="ECO:0007669"/>
    <property type="project" value="UniProtKB-KW"/>
</dbReference>
<dbReference type="InterPro" id="IPR036976">
    <property type="entry name" value="RimM_N_sf"/>
</dbReference>
<geneLocation type="plastid" evidence="7"/>
<evidence type="ECO:0000256" key="2">
    <source>
        <dbReference type="ARBA" id="ARBA00022517"/>
    </source>
</evidence>
<keyword evidence="3" id="KW-0698">rRNA processing</keyword>
<dbReference type="GO" id="GO:0005840">
    <property type="term" value="C:ribosome"/>
    <property type="evidence" value="ECO:0007669"/>
    <property type="project" value="InterPro"/>
</dbReference>
<dbReference type="Pfam" id="PF05239">
    <property type="entry name" value="PRC"/>
    <property type="match status" value="1"/>
</dbReference>
<evidence type="ECO:0000259" key="5">
    <source>
        <dbReference type="Pfam" id="PF01782"/>
    </source>
</evidence>
<dbReference type="SUPFAM" id="SSF50447">
    <property type="entry name" value="Translation proteins"/>
    <property type="match status" value="1"/>
</dbReference>
<dbReference type="Pfam" id="PF01782">
    <property type="entry name" value="RimM"/>
    <property type="match status" value="1"/>
</dbReference>
<dbReference type="PANTHER" id="PTHR33692">
    <property type="entry name" value="RIBOSOME MATURATION FACTOR RIMM"/>
    <property type="match status" value="1"/>
</dbReference>
<evidence type="ECO:0000256" key="1">
    <source>
        <dbReference type="ARBA" id="ARBA00022490"/>
    </source>
</evidence>
<dbReference type="SUPFAM" id="SSF50346">
    <property type="entry name" value="PRC-barrel domain"/>
    <property type="match status" value="1"/>
</dbReference>
<sequence length="184" mass="20681">MDKEKNDWLIVGNIVAPQGLKGEMRVNPCSDFPERFTLPGQRWLQNPKMEITPIFLESGRQLPGKSIYVIRLRGIANRGMVESLIGSDLLVLSSDRPQLAEGEFHLLDLVGLEVRLEASNQLIGYVEDLISGGNDLLVVELIPEFSSSKRNRRILIPLVKSIVFKIKLEEKWLSITPPPGLLEI</sequence>
<dbReference type="InterPro" id="IPR027275">
    <property type="entry name" value="PRC-brl_dom"/>
</dbReference>
<name>A0A2H4ZPL5_9EUKA</name>
<evidence type="ECO:0000256" key="3">
    <source>
        <dbReference type="ARBA" id="ARBA00022552"/>
    </source>
</evidence>
<dbReference type="HAMAP" id="MF_00014">
    <property type="entry name" value="Ribosome_mat_RimM"/>
    <property type="match status" value="1"/>
</dbReference>
<feature type="domain" description="RimM N-terminal" evidence="5">
    <location>
        <begin position="11"/>
        <end position="94"/>
    </location>
</feature>
<evidence type="ECO:0000313" key="7">
    <source>
        <dbReference type="EMBL" id="AUG32460.1"/>
    </source>
</evidence>
<dbReference type="InterPro" id="IPR011033">
    <property type="entry name" value="PRC_barrel-like_sf"/>
</dbReference>
<dbReference type="InterPro" id="IPR011961">
    <property type="entry name" value="RimM"/>
</dbReference>
<dbReference type="EMBL" id="MG264610">
    <property type="protein sequence ID" value="AUG32460.1"/>
    <property type="molecule type" value="Genomic_DNA"/>
</dbReference>
<reference evidence="7" key="1">
    <citation type="submission" date="2017-10" db="EMBL/GenBank/DDBJ databases">
        <title>Paulinella longichromatophora chromatophore genome.</title>
        <authorList>
            <person name="Lhee D."/>
            <person name="Yoon H.S."/>
        </authorList>
    </citation>
    <scope>NUCLEOTIDE SEQUENCE</scope>
</reference>
<evidence type="ECO:0000256" key="4">
    <source>
        <dbReference type="ARBA" id="ARBA00023186"/>
    </source>
</evidence>
<dbReference type="Gene3D" id="2.30.30.240">
    <property type="entry name" value="PRC-barrel domain"/>
    <property type="match status" value="1"/>
</dbReference>
<dbReference type="InterPro" id="IPR009000">
    <property type="entry name" value="Transl_B-barrel_sf"/>
</dbReference>
<dbReference type="NCBIfam" id="TIGR02273">
    <property type="entry name" value="16S_RimM"/>
    <property type="match status" value="1"/>
</dbReference>
<keyword evidence="4" id="KW-0143">Chaperone</keyword>
<protein>
    <submittedName>
        <fullName evidence="7">16S rRNA-processing protein</fullName>
    </submittedName>
</protein>
<dbReference type="AlphaFoldDB" id="A0A2H4ZPL5"/>
<keyword evidence="7" id="KW-0934">Plastid</keyword>